<proteinExistence type="predicted"/>
<evidence type="ECO:0000313" key="2">
    <source>
        <dbReference type="EMBL" id="MBW86957.1"/>
    </source>
</evidence>
<keyword evidence="1" id="KW-0472">Membrane</keyword>
<reference evidence="2" key="1">
    <citation type="submission" date="2018-02" db="EMBL/GenBank/DDBJ databases">
        <title>Rhizophora mucronata_Transcriptome.</title>
        <authorList>
            <person name="Meera S.P."/>
            <person name="Sreeshan A."/>
            <person name="Augustine A."/>
        </authorList>
    </citation>
    <scope>NUCLEOTIDE SEQUENCE</scope>
    <source>
        <tissue evidence="2">Leaf</tissue>
    </source>
</reference>
<dbReference type="AlphaFoldDB" id="A0A2P2J0I1"/>
<name>A0A2P2J0I1_RHIMU</name>
<organism evidence="2">
    <name type="scientific">Rhizophora mucronata</name>
    <name type="common">Asiatic mangrove</name>
    <dbReference type="NCBI Taxonomy" id="61149"/>
    <lineage>
        <taxon>Eukaryota</taxon>
        <taxon>Viridiplantae</taxon>
        <taxon>Streptophyta</taxon>
        <taxon>Embryophyta</taxon>
        <taxon>Tracheophyta</taxon>
        <taxon>Spermatophyta</taxon>
        <taxon>Magnoliopsida</taxon>
        <taxon>eudicotyledons</taxon>
        <taxon>Gunneridae</taxon>
        <taxon>Pentapetalae</taxon>
        <taxon>rosids</taxon>
        <taxon>fabids</taxon>
        <taxon>Malpighiales</taxon>
        <taxon>Rhizophoraceae</taxon>
        <taxon>Rhizophora</taxon>
    </lineage>
</organism>
<keyword evidence="1" id="KW-1133">Transmembrane helix</keyword>
<protein>
    <submittedName>
        <fullName evidence="2">Uncharacterized protein</fullName>
    </submittedName>
</protein>
<evidence type="ECO:0000256" key="1">
    <source>
        <dbReference type="SAM" id="Phobius"/>
    </source>
</evidence>
<sequence>MITVMVVDVWKLTFLLLMAFLLK</sequence>
<accession>A0A2P2J0I1</accession>
<feature type="transmembrane region" description="Helical" evidence="1">
    <location>
        <begin position="6"/>
        <end position="22"/>
    </location>
</feature>
<dbReference type="EMBL" id="GGEC01006474">
    <property type="protein sequence ID" value="MBW86957.1"/>
    <property type="molecule type" value="Transcribed_RNA"/>
</dbReference>
<keyword evidence="1" id="KW-0812">Transmembrane</keyword>